<evidence type="ECO:0000313" key="11">
    <source>
        <dbReference type="Proteomes" id="UP001595536"/>
    </source>
</evidence>
<proteinExistence type="inferred from homology"/>
<dbReference type="InterPro" id="IPR012766">
    <property type="entry name" value="Trehalose_OtsA"/>
</dbReference>
<gene>
    <name evidence="10" type="primary">otsA</name>
    <name evidence="10" type="ORF">ACFOEX_13375</name>
</gene>
<evidence type="ECO:0000256" key="8">
    <source>
        <dbReference type="ARBA" id="ARBA00048039"/>
    </source>
</evidence>
<dbReference type="Pfam" id="PF00982">
    <property type="entry name" value="Glyco_transf_20"/>
    <property type="match status" value="1"/>
</dbReference>
<sequence>MSRLIVVSNRVALPTDGKPQAGGLAVAVRAALKNRPGVWYGWSGRVSDQPDSRPEFLEHGGVQYAVTDLSAADFQEYYSGFANRVLWPILHYRVDLAEFSRLDLSGYLRVNEWFAAQVSDMLQPDDVVWVHDYHMMPLARFLRRRGHQNRMGFFLHIPLPPPEILQALPHHAEVVGALVDFDLVGFQTPNDRDNFARYLQEAGAAGRAGAARFDIGGRRVHLGAFPVGIDAAFMKKAARRGAATRFMRELKASLGDAAMIIGVDRLDYSKGIAGRLDAYEQFLAENARWRGRVSYVQITPKSRSDIPEYMEMDRQVSEKVGHINGAWGDVSWTPIRYINQSYSRTALAAIYRCARVGLVTPLRDGMNLVAKEYVASQDPEDPGVLILSRFAGAVRELREGALVVNPHEIEGVAQAIRQALEMPLEERRARYLRMMRVVESQDIAAWANEFLDALEMSQARRGLVANLRTMFM</sequence>
<comment type="caution">
    <text evidence="10">The sequence shown here is derived from an EMBL/GenBank/DDBJ whole genome shotgun (WGS) entry which is preliminary data.</text>
</comment>
<dbReference type="RefSeq" id="WP_376830868.1">
    <property type="nucleotide sequence ID" value="NZ_JBHLWR010000006.1"/>
</dbReference>
<dbReference type="InterPro" id="IPR001830">
    <property type="entry name" value="Glyco_trans_20"/>
</dbReference>
<name>A0ABV7LHC0_9HYPH</name>
<dbReference type="Gene3D" id="3.40.50.2000">
    <property type="entry name" value="Glycogen Phosphorylase B"/>
    <property type="match status" value="2"/>
</dbReference>
<evidence type="ECO:0000256" key="4">
    <source>
        <dbReference type="ARBA" id="ARBA00012538"/>
    </source>
</evidence>
<comment type="subunit">
    <text evidence="3 9">Homotetramer.</text>
</comment>
<comment type="catalytic activity">
    <reaction evidence="8 9">
        <text>D-glucose 6-phosphate + UDP-alpha-D-glucose = alpha,alpha-trehalose 6-phosphate + UDP + H(+)</text>
        <dbReference type="Rhea" id="RHEA:18889"/>
        <dbReference type="ChEBI" id="CHEBI:15378"/>
        <dbReference type="ChEBI" id="CHEBI:58223"/>
        <dbReference type="ChEBI" id="CHEBI:58429"/>
        <dbReference type="ChEBI" id="CHEBI:58885"/>
        <dbReference type="ChEBI" id="CHEBI:61548"/>
        <dbReference type="EC" id="2.4.1.15"/>
    </reaction>
</comment>
<keyword evidence="6 9" id="KW-0328">Glycosyltransferase</keyword>
<comment type="function">
    <text evidence="9">Probably involved in the osmoprotection via the biosynthesis of trehalose. Catalyzes the transfer of glucose from UDP-alpha-D-glucose (UDP-Glc) to D-glucose 6-phosphate (Glc-6-P) to form trehalose-6-phosphate. Acts with retention of the anomeric configuration of the UDP-sugar donor.</text>
</comment>
<protein>
    <recommendedName>
        <fullName evidence="5 9">Trehalose-6-phosphate synthase</fullName>
        <ecNumber evidence="4 9">2.4.1.15</ecNumber>
    </recommendedName>
    <alternativeName>
        <fullName evidence="9">Osmoregulatory trehalose synthesis protein A</fullName>
    </alternativeName>
    <alternativeName>
        <fullName evidence="9">UDP-glucose-glucosephosphate glucosyltransferase</fullName>
    </alternativeName>
</protein>
<dbReference type="GO" id="GO:0003825">
    <property type="term" value="F:alpha,alpha-trehalose-phosphate synthase (UDP-forming) activity"/>
    <property type="evidence" value="ECO:0007669"/>
    <property type="project" value="UniProtKB-EC"/>
</dbReference>
<dbReference type="PANTHER" id="PTHR10788">
    <property type="entry name" value="TREHALOSE-6-PHOSPHATE SYNTHASE"/>
    <property type="match status" value="1"/>
</dbReference>
<dbReference type="EMBL" id="JBHRUV010000107">
    <property type="protein sequence ID" value="MFC3267330.1"/>
    <property type="molecule type" value="Genomic_DNA"/>
</dbReference>
<keyword evidence="7 9" id="KW-0808">Transferase</keyword>
<evidence type="ECO:0000256" key="5">
    <source>
        <dbReference type="ARBA" id="ARBA00018539"/>
    </source>
</evidence>
<evidence type="ECO:0000256" key="1">
    <source>
        <dbReference type="ARBA" id="ARBA00005199"/>
    </source>
</evidence>
<dbReference type="NCBIfam" id="TIGR02400">
    <property type="entry name" value="trehalose_OtsA"/>
    <property type="match status" value="1"/>
</dbReference>
<comment type="similarity">
    <text evidence="2 9">Belongs to the glycosyltransferase 20 family.</text>
</comment>
<evidence type="ECO:0000256" key="9">
    <source>
        <dbReference type="RuleBase" id="RU362045"/>
    </source>
</evidence>
<dbReference type="CDD" id="cd03788">
    <property type="entry name" value="GT20_TPS"/>
    <property type="match status" value="1"/>
</dbReference>
<evidence type="ECO:0000313" key="10">
    <source>
        <dbReference type="EMBL" id="MFC3267330.1"/>
    </source>
</evidence>
<accession>A0ABV7LHC0</accession>
<organism evidence="10 11">
    <name type="scientific">Camelimonas abortus</name>
    <dbReference type="NCBI Taxonomy" id="1017184"/>
    <lineage>
        <taxon>Bacteria</taxon>
        <taxon>Pseudomonadati</taxon>
        <taxon>Pseudomonadota</taxon>
        <taxon>Alphaproteobacteria</taxon>
        <taxon>Hyphomicrobiales</taxon>
        <taxon>Chelatococcaceae</taxon>
        <taxon>Camelimonas</taxon>
    </lineage>
</organism>
<dbReference type="PANTHER" id="PTHR10788:SF106">
    <property type="entry name" value="BCDNA.GH08860"/>
    <property type="match status" value="1"/>
</dbReference>
<keyword evidence="11" id="KW-1185">Reference proteome</keyword>
<evidence type="ECO:0000256" key="2">
    <source>
        <dbReference type="ARBA" id="ARBA00008799"/>
    </source>
</evidence>
<dbReference type="SUPFAM" id="SSF53756">
    <property type="entry name" value="UDP-Glycosyltransferase/glycogen phosphorylase"/>
    <property type="match status" value="1"/>
</dbReference>
<reference evidence="11" key="1">
    <citation type="journal article" date="2019" name="Int. J. Syst. Evol. Microbiol.">
        <title>The Global Catalogue of Microorganisms (GCM) 10K type strain sequencing project: providing services to taxonomists for standard genome sequencing and annotation.</title>
        <authorList>
            <consortium name="The Broad Institute Genomics Platform"/>
            <consortium name="The Broad Institute Genome Sequencing Center for Infectious Disease"/>
            <person name="Wu L."/>
            <person name="Ma J."/>
        </authorList>
    </citation>
    <scope>NUCLEOTIDE SEQUENCE [LARGE SCALE GENOMIC DNA]</scope>
    <source>
        <strain evidence="11">CCM 7941</strain>
    </source>
</reference>
<evidence type="ECO:0000256" key="3">
    <source>
        <dbReference type="ARBA" id="ARBA00011881"/>
    </source>
</evidence>
<dbReference type="Proteomes" id="UP001595536">
    <property type="component" value="Unassembled WGS sequence"/>
</dbReference>
<dbReference type="EC" id="2.4.1.15" evidence="4 9"/>
<evidence type="ECO:0000256" key="6">
    <source>
        <dbReference type="ARBA" id="ARBA00022676"/>
    </source>
</evidence>
<comment type="pathway">
    <text evidence="1 9">Glycan biosynthesis; trehalose biosynthesis.</text>
</comment>
<evidence type="ECO:0000256" key="7">
    <source>
        <dbReference type="ARBA" id="ARBA00022679"/>
    </source>
</evidence>